<evidence type="ECO:0000313" key="1">
    <source>
        <dbReference type="EMBL" id="KAJ8388798.1"/>
    </source>
</evidence>
<accession>A0AAD7W9T7</accession>
<keyword evidence="2" id="KW-1185">Reference proteome</keyword>
<dbReference type="AlphaFoldDB" id="A0AAD7W9T7"/>
<comment type="caution">
    <text evidence="1">The sequence shown here is derived from an EMBL/GenBank/DDBJ whole genome shotgun (WGS) entry which is preliminary data.</text>
</comment>
<gene>
    <name evidence="1" type="ORF">AAFF_G00130310</name>
</gene>
<evidence type="ECO:0000313" key="2">
    <source>
        <dbReference type="Proteomes" id="UP001221898"/>
    </source>
</evidence>
<sequence length="121" mass="12558">MLQMCSNVCFSDNSLLAEYTGSLLPDGWVLSTVAVSGEVPFFPTLLADELVAWNVGACLSCFLVADIFRDGRDACSLVFAAGVGIAAIIQDSLQVLCSAQCRVSGGPVTWAPPISANIVAG</sequence>
<protein>
    <submittedName>
        <fullName evidence="1">Uncharacterized protein</fullName>
    </submittedName>
</protein>
<name>A0AAD7W9T7_9TELE</name>
<reference evidence="1" key="1">
    <citation type="journal article" date="2023" name="Science">
        <title>Genome structures resolve the early diversification of teleost fishes.</title>
        <authorList>
            <person name="Parey E."/>
            <person name="Louis A."/>
            <person name="Montfort J."/>
            <person name="Bouchez O."/>
            <person name="Roques C."/>
            <person name="Iampietro C."/>
            <person name="Lluch J."/>
            <person name="Castinel A."/>
            <person name="Donnadieu C."/>
            <person name="Desvignes T."/>
            <person name="Floi Bucao C."/>
            <person name="Jouanno E."/>
            <person name="Wen M."/>
            <person name="Mejri S."/>
            <person name="Dirks R."/>
            <person name="Jansen H."/>
            <person name="Henkel C."/>
            <person name="Chen W.J."/>
            <person name="Zahm M."/>
            <person name="Cabau C."/>
            <person name="Klopp C."/>
            <person name="Thompson A.W."/>
            <person name="Robinson-Rechavi M."/>
            <person name="Braasch I."/>
            <person name="Lecointre G."/>
            <person name="Bobe J."/>
            <person name="Postlethwait J.H."/>
            <person name="Berthelot C."/>
            <person name="Roest Crollius H."/>
            <person name="Guiguen Y."/>
        </authorList>
    </citation>
    <scope>NUCLEOTIDE SEQUENCE</scope>
    <source>
        <strain evidence="1">NC1722</strain>
    </source>
</reference>
<organism evidence="1 2">
    <name type="scientific">Aldrovandia affinis</name>
    <dbReference type="NCBI Taxonomy" id="143900"/>
    <lineage>
        <taxon>Eukaryota</taxon>
        <taxon>Metazoa</taxon>
        <taxon>Chordata</taxon>
        <taxon>Craniata</taxon>
        <taxon>Vertebrata</taxon>
        <taxon>Euteleostomi</taxon>
        <taxon>Actinopterygii</taxon>
        <taxon>Neopterygii</taxon>
        <taxon>Teleostei</taxon>
        <taxon>Notacanthiformes</taxon>
        <taxon>Halosauridae</taxon>
        <taxon>Aldrovandia</taxon>
    </lineage>
</organism>
<dbReference type="EMBL" id="JAINUG010000190">
    <property type="protein sequence ID" value="KAJ8388798.1"/>
    <property type="molecule type" value="Genomic_DNA"/>
</dbReference>
<proteinExistence type="predicted"/>
<dbReference type="Proteomes" id="UP001221898">
    <property type="component" value="Unassembled WGS sequence"/>
</dbReference>